<dbReference type="InterPro" id="IPR052337">
    <property type="entry name" value="SAT4-like"/>
</dbReference>
<evidence type="ECO:0000256" key="7">
    <source>
        <dbReference type="SAM" id="Phobius"/>
    </source>
</evidence>
<protein>
    <recommendedName>
        <fullName evidence="8">Rhodopsin domain-containing protein</fullName>
    </recommendedName>
</protein>
<feature type="transmembrane region" description="Helical" evidence="7">
    <location>
        <begin position="86"/>
        <end position="104"/>
    </location>
</feature>
<comment type="subcellular location">
    <subcellularLocation>
        <location evidence="1">Membrane</location>
        <topology evidence="1">Multi-pass membrane protein</topology>
    </subcellularLocation>
</comment>
<evidence type="ECO:0000259" key="8">
    <source>
        <dbReference type="Pfam" id="PF20684"/>
    </source>
</evidence>
<dbReference type="EMBL" id="MU865301">
    <property type="protein sequence ID" value="KAK4230147.1"/>
    <property type="molecule type" value="Genomic_DNA"/>
</dbReference>
<feature type="transmembrane region" description="Helical" evidence="7">
    <location>
        <begin position="119"/>
        <end position="141"/>
    </location>
</feature>
<feature type="transmembrane region" description="Helical" evidence="7">
    <location>
        <begin position="162"/>
        <end position="183"/>
    </location>
</feature>
<keyword evidence="10" id="KW-1185">Reference proteome</keyword>
<evidence type="ECO:0000313" key="9">
    <source>
        <dbReference type="EMBL" id="KAK4230147.1"/>
    </source>
</evidence>
<dbReference type="InterPro" id="IPR049326">
    <property type="entry name" value="Rhodopsin_dom_fungi"/>
</dbReference>
<evidence type="ECO:0000256" key="3">
    <source>
        <dbReference type="ARBA" id="ARBA00022989"/>
    </source>
</evidence>
<dbReference type="Proteomes" id="UP001301958">
    <property type="component" value="Unassembled WGS sequence"/>
</dbReference>
<sequence>MSATANIGMTEPGHTKFNLSYPLVSSNDLTSQDNEQSQPVSSTLLLSLHLPHALTALILILRLITPFLQPSSSHTKNRRYYTSIETIFLILSFASSTTVIIFYSSSSLSSSLHPNLPQIFYQISLFLTKLGILVYYLRIFTTINTYTRQQPYSNNNTHTKRLCITTIIFIPCYSIPLIFMAGFQCPSYPTTTTKCFFSFNQLLITGTTLNSITVLWLIGLIIPWVLKRRKNKLGMGIVLSLGLFLFVIGITRALVISREEESSLGVGIVEGVEEGGTPKVLEVLEMDLGVVILALCGIGGGWTTGLRSKGKTAAEGHGYGVSNRWSRRWDDRGSIYRHRDVGAEGTRHRAWEEEEADAKRSLTDLYFSGRSINTWTPSIPPPAFFSNHTNTSTRTLRSIRSIRSIRSFMTIPRSRGDNETADKKSLLILSNNDNQSQSTLGFEEYYYLSEDDDGNNKLQSYKRYSGNWKWQEKSQESFVLGLNDPNSPKRGLSPVEYFEEESSSSLKGKELDIYS</sequence>
<feature type="transmembrane region" description="Helical" evidence="7">
    <location>
        <begin position="203"/>
        <end position="226"/>
    </location>
</feature>
<dbReference type="AlphaFoldDB" id="A0AAN7H3Q6"/>
<evidence type="ECO:0000313" key="10">
    <source>
        <dbReference type="Proteomes" id="UP001301958"/>
    </source>
</evidence>
<reference evidence="9" key="2">
    <citation type="submission" date="2023-05" db="EMBL/GenBank/DDBJ databases">
        <authorList>
            <consortium name="Lawrence Berkeley National Laboratory"/>
            <person name="Steindorff A."/>
            <person name="Hensen N."/>
            <person name="Bonometti L."/>
            <person name="Westerberg I."/>
            <person name="Brannstrom I.O."/>
            <person name="Guillou S."/>
            <person name="Cros-Aarteil S."/>
            <person name="Calhoun S."/>
            <person name="Haridas S."/>
            <person name="Kuo A."/>
            <person name="Mondo S."/>
            <person name="Pangilinan J."/>
            <person name="Riley R."/>
            <person name="Labutti K."/>
            <person name="Andreopoulos B."/>
            <person name="Lipzen A."/>
            <person name="Chen C."/>
            <person name="Yanf M."/>
            <person name="Daum C."/>
            <person name="Ng V."/>
            <person name="Clum A."/>
            <person name="Ohm R."/>
            <person name="Martin F."/>
            <person name="Silar P."/>
            <person name="Natvig D."/>
            <person name="Lalanne C."/>
            <person name="Gautier V."/>
            <person name="Ament-Velasquez S.L."/>
            <person name="Kruys A."/>
            <person name="Hutchinson M.I."/>
            <person name="Powell A.J."/>
            <person name="Barry K."/>
            <person name="Miller A.N."/>
            <person name="Grigoriev I.V."/>
            <person name="Debuchy R."/>
            <person name="Gladieux P."/>
            <person name="Thoren M.H."/>
            <person name="Johannesson H."/>
        </authorList>
    </citation>
    <scope>NUCLEOTIDE SEQUENCE</scope>
    <source>
        <strain evidence="9">CBS 990.96</strain>
    </source>
</reference>
<dbReference type="PANTHER" id="PTHR33048">
    <property type="entry name" value="PTH11-LIKE INTEGRAL MEMBRANE PROTEIN (AFU_ORTHOLOGUE AFUA_5G11245)"/>
    <property type="match status" value="1"/>
</dbReference>
<keyword evidence="2 7" id="KW-0812">Transmembrane</keyword>
<evidence type="ECO:0000256" key="2">
    <source>
        <dbReference type="ARBA" id="ARBA00022692"/>
    </source>
</evidence>
<organism evidence="9 10">
    <name type="scientific">Podospora fimiseda</name>
    <dbReference type="NCBI Taxonomy" id="252190"/>
    <lineage>
        <taxon>Eukaryota</taxon>
        <taxon>Fungi</taxon>
        <taxon>Dikarya</taxon>
        <taxon>Ascomycota</taxon>
        <taxon>Pezizomycotina</taxon>
        <taxon>Sordariomycetes</taxon>
        <taxon>Sordariomycetidae</taxon>
        <taxon>Sordariales</taxon>
        <taxon>Podosporaceae</taxon>
        <taxon>Podospora</taxon>
    </lineage>
</organism>
<proteinExistence type="inferred from homology"/>
<evidence type="ECO:0000256" key="1">
    <source>
        <dbReference type="ARBA" id="ARBA00004141"/>
    </source>
</evidence>
<reference evidence="9" key="1">
    <citation type="journal article" date="2023" name="Mol. Phylogenet. Evol.">
        <title>Genome-scale phylogeny and comparative genomics of the fungal order Sordariales.</title>
        <authorList>
            <person name="Hensen N."/>
            <person name="Bonometti L."/>
            <person name="Westerberg I."/>
            <person name="Brannstrom I.O."/>
            <person name="Guillou S."/>
            <person name="Cros-Aarteil S."/>
            <person name="Calhoun S."/>
            <person name="Haridas S."/>
            <person name="Kuo A."/>
            <person name="Mondo S."/>
            <person name="Pangilinan J."/>
            <person name="Riley R."/>
            <person name="LaButti K."/>
            <person name="Andreopoulos B."/>
            <person name="Lipzen A."/>
            <person name="Chen C."/>
            <person name="Yan M."/>
            <person name="Daum C."/>
            <person name="Ng V."/>
            <person name="Clum A."/>
            <person name="Steindorff A."/>
            <person name="Ohm R.A."/>
            <person name="Martin F."/>
            <person name="Silar P."/>
            <person name="Natvig D.O."/>
            <person name="Lalanne C."/>
            <person name="Gautier V."/>
            <person name="Ament-Velasquez S.L."/>
            <person name="Kruys A."/>
            <person name="Hutchinson M.I."/>
            <person name="Powell A.J."/>
            <person name="Barry K."/>
            <person name="Miller A.N."/>
            <person name="Grigoriev I.V."/>
            <person name="Debuchy R."/>
            <person name="Gladieux P."/>
            <person name="Hiltunen Thoren M."/>
            <person name="Johannesson H."/>
        </authorList>
    </citation>
    <scope>NUCLEOTIDE SEQUENCE</scope>
    <source>
        <strain evidence="9">CBS 990.96</strain>
    </source>
</reference>
<dbReference type="Pfam" id="PF20684">
    <property type="entry name" value="Fung_rhodopsin"/>
    <property type="match status" value="1"/>
</dbReference>
<feature type="region of interest" description="Disordered" evidence="6">
    <location>
        <begin position="479"/>
        <end position="498"/>
    </location>
</feature>
<comment type="similarity">
    <text evidence="5">Belongs to the SAT4 family.</text>
</comment>
<dbReference type="GO" id="GO:0016020">
    <property type="term" value="C:membrane"/>
    <property type="evidence" value="ECO:0007669"/>
    <property type="project" value="UniProtKB-SubCell"/>
</dbReference>
<name>A0AAN7H3Q6_9PEZI</name>
<accession>A0AAN7H3Q6</accession>
<comment type="caution">
    <text evidence="9">The sequence shown here is derived from an EMBL/GenBank/DDBJ whole genome shotgun (WGS) entry which is preliminary data.</text>
</comment>
<evidence type="ECO:0000256" key="4">
    <source>
        <dbReference type="ARBA" id="ARBA00023136"/>
    </source>
</evidence>
<keyword evidence="4 7" id="KW-0472">Membrane</keyword>
<gene>
    <name evidence="9" type="ORF">QBC38DRAFT_55913</name>
</gene>
<feature type="domain" description="Rhodopsin" evidence="8">
    <location>
        <begin position="115"/>
        <end position="259"/>
    </location>
</feature>
<evidence type="ECO:0000256" key="6">
    <source>
        <dbReference type="SAM" id="MobiDB-lite"/>
    </source>
</evidence>
<keyword evidence="3 7" id="KW-1133">Transmembrane helix</keyword>
<feature type="transmembrane region" description="Helical" evidence="7">
    <location>
        <begin position="233"/>
        <end position="255"/>
    </location>
</feature>
<evidence type="ECO:0000256" key="5">
    <source>
        <dbReference type="ARBA" id="ARBA00038359"/>
    </source>
</evidence>
<dbReference type="PANTHER" id="PTHR33048:SF123">
    <property type="entry name" value="INTEGRAL MEMBRANE PROTEIN"/>
    <property type="match status" value="1"/>
</dbReference>